<accession>W7U2J2</accession>
<dbReference type="InterPro" id="IPR002921">
    <property type="entry name" value="Fungal_lipase-type"/>
</dbReference>
<dbReference type="InterPro" id="IPR029058">
    <property type="entry name" value="AB_hydrolase_fold"/>
</dbReference>
<name>W7U2J2_9STRA</name>
<dbReference type="GO" id="GO:0006629">
    <property type="term" value="P:lipid metabolic process"/>
    <property type="evidence" value="ECO:0007669"/>
    <property type="project" value="InterPro"/>
</dbReference>
<protein>
    <submittedName>
        <fullName evidence="2">Lipase family protein</fullName>
    </submittedName>
</protein>
<comment type="caution">
    <text evidence="2">The sequence shown here is derived from an EMBL/GenBank/DDBJ whole genome shotgun (WGS) entry which is preliminary data.</text>
</comment>
<dbReference type="CDD" id="cd00519">
    <property type="entry name" value="Lipase_3"/>
    <property type="match status" value="1"/>
</dbReference>
<dbReference type="Proteomes" id="UP000019335">
    <property type="component" value="Chromosome 2"/>
</dbReference>
<dbReference type="EMBL" id="AZIL01000070">
    <property type="protein sequence ID" value="EWM30033.1"/>
    <property type="molecule type" value="Genomic_DNA"/>
</dbReference>
<dbReference type="InterPro" id="IPR051218">
    <property type="entry name" value="Sec_MonoDiacylglyc_Lipase"/>
</dbReference>
<reference evidence="2 3" key="1">
    <citation type="journal article" date="2014" name="Mol. Plant">
        <title>Chromosome Scale Genome Assembly and Transcriptome Profiling of Nannochloropsis gaditana in Nitrogen Depletion.</title>
        <authorList>
            <person name="Corteggiani Carpinelli E."/>
            <person name="Telatin A."/>
            <person name="Vitulo N."/>
            <person name="Forcato C."/>
            <person name="D'Angelo M."/>
            <person name="Schiavon R."/>
            <person name="Vezzi A."/>
            <person name="Giacometti G.M."/>
            <person name="Morosinotto T."/>
            <person name="Valle G."/>
        </authorList>
    </citation>
    <scope>NUCLEOTIDE SEQUENCE [LARGE SCALE GENOMIC DNA]</scope>
    <source>
        <strain evidence="2 3">B-31</strain>
    </source>
</reference>
<sequence length="351" mass="38837">MSVPHILLFYAPLQGRRLSGMPPHHKTRIKGVILSSLVSSCVLFLTSITCQAAARLANTKQQNSSFYNETAVRVMLDYAAAAYYCRTSACEAWACSACSRHPRTEVRRVYDNVHNGNGFVGWDPVEGVVVVSFAGTDTTSVANWIDDLDEVKTPWPLEGCQECKVHAGFLTTYSALRPQLQPLVEALVRDHPQAPVWVTGHSLGAALAVLCMVDLLSLSYPVRAVVNFGQPRVGNQHFSSFVAAQSASLSLCFYRLVHHRDPVPHLPPASFGFHHSPFEVFYTKNETYYHICDATGEDKHCSDHYLIDPSIKDHLNYLGVLFGGEEVEGRLQELMHSTGWEMEASVLVSAS</sequence>
<dbReference type="AlphaFoldDB" id="W7U2J2"/>
<keyword evidence="3" id="KW-1185">Reference proteome</keyword>
<dbReference type="SUPFAM" id="SSF53474">
    <property type="entry name" value="alpha/beta-Hydrolases"/>
    <property type="match status" value="1"/>
</dbReference>
<dbReference type="Gene3D" id="3.40.50.1820">
    <property type="entry name" value="alpha/beta hydrolase"/>
    <property type="match status" value="1"/>
</dbReference>
<feature type="domain" description="Fungal lipase-type" evidence="1">
    <location>
        <begin position="130"/>
        <end position="269"/>
    </location>
</feature>
<evidence type="ECO:0000313" key="2">
    <source>
        <dbReference type="EMBL" id="EWM30033.1"/>
    </source>
</evidence>
<proteinExistence type="predicted"/>
<dbReference type="PANTHER" id="PTHR45856">
    <property type="entry name" value="ALPHA/BETA-HYDROLASES SUPERFAMILY PROTEIN"/>
    <property type="match status" value="1"/>
</dbReference>
<dbReference type="PANTHER" id="PTHR45856:SF25">
    <property type="entry name" value="FUNGAL LIPASE-LIKE DOMAIN-CONTAINING PROTEIN"/>
    <property type="match status" value="1"/>
</dbReference>
<dbReference type="Pfam" id="PF01764">
    <property type="entry name" value="Lipase_3"/>
    <property type="match status" value="1"/>
</dbReference>
<organism evidence="2 3">
    <name type="scientific">Nannochloropsis gaditana</name>
    <dbReference type="NCBI Taxonomy" id="72520"/>
    <lineage>
        <taxon>Eukaryota</taxon>
        <taxon>Sar</taxon>
        <taxon>Stramenopiles</taxon>
        <taxon>Ochrophyta</taxon>
        <taxon>Eustigmatophyceae</taxon>
        <taxon>Eustigmatales</taxon>
        <taxon>Monodopsidaceae</taxon>
        <taxon>Nannochloropsis</taxon>
    </lineage>
</organism>
<dbReference type="OrthoDB" id="426718at2759"/>
<evidence type="ECO:0000259" key="1">
    <source>
        <dbReference type="Pfam" id="PF01764"/>
    </source>
</evidence>
<evidence type="ECO:0000313" key="3">
    <source>
        <dbReference type="Proteomes" id="UP000019335"/>
    </source>
</evidence>
<gene>
    <name evidence="2" type="ORF">Naga_100718g2</name>
</gene>